<gene>
    <name evidence="1" type="ORF">WG900_17940</name>
</gene>
<evidence type="ECO:0000313" key="1">
    <source>
        <dbReference type="EMBL" id="MEJ6011792.1"/>
    </source>
</evidence>
<proteinExistence type="predicted"/>
<dbReference type="RefSeq" id="WP_339969354.1">
    <property type="nucleotide sequence ID" value="NZ_JBBHJY010000010.1"/>
</dbReference>
<evidence type="ECO:0000313" key="2">
    <source>
        <dbReference type="Proteomes" id="UP001379235"/>
    </source>
</evidence>
<reference evidence="1 2" key="1">
    <citation type="submission" date="2024-03" db="EMBL/GenBank/DDBJ databases">
        <authorList>
            <person name="Jo J.-H."/>
        </authorList>
    </citation>
    <scope>NUCLEOTIDE SEQUENCE [LARGE SCALE GENOMIC DNA]</scope>
    <source>
        <strain evidence="1 2">AS3R-12</strain>
    </source>
</reference>
<organism evidence="1 2">
    <name type="scientific">Novosphingobium aquae</name>
    <dbReference type="NCBI Taxonomy" id="3133435"/>
    <lineage>
        <taxon>Bacteria</taxon>
        <taxon>Pseudomonadati</taxon>
        <taxon>Pseudomonadota</taxon>
        <taxon>Alphaproteobacteria</taxon>
        <taxon>Sphingomonadales</taxon>
        <taxon>Sphingomonadaceae</taxon>
        <taxon>Novosphingobium</taxon>
    </lineage>
</organism>
<sequence length="47" mass="5426">MNPTINDSLVLPAIVGRNHSQRRLKLLQEQQNEVHRLKTVSACFIAW</sequence>
<keyword evidence="2" id="KW-1185">Reference proteome</keyword>
<dbReference type="Proteomes" id="UP001379235">
    <property type="component" value="Unassembled WGS sequence"/>
</dbReference>
<comment type="caution">
    <text evidence="1">The sequence shown here is derived from an EMBL/GenBank/DDBJ whole genome shotgun (WGS) entry which is preliminary data.</text>
</comment>
<protein>
    <submittedName>
        <fullName evidence="1">Uncharacterized protein</fullName>
    </submittedName>
</protein>
<accession>A0ABU8SCT8</accession>
<dbReference type="EMBL" id="JBBHJY010000010">
    <property type="protein sequence ID" value="MEJ6011792.1"/>
    <property type="molecule type" value="Genomic_DNA"/>
</dbReference>
<name>A0ABU8SCT8_9SPHN</name>